<sequence>MCDRENLAEWAQSGNSDWSVNRRQFSAMAAMGALSACATTRAAEPPLAEDMVSVTTPDGQMDAFYVRPASGKHPAILTWPDIAGLREAFKVMARRLAGQGYAVLVANHYYRSGKAPLFKDFPDFQANDGFAKAGEMRKKMGPDAIMRDASAAIAWLDARDEVDTSRGVGTNGYCMGGPFTVFTAAAVPGRVRAAASLHGAGLVKDDDPQSPHKLLDRTKAGYLFAIAQNDDEKDPKAKTELRAATKAAGRPAEIEVYPANHGWTVIDSPSYDQVAAERAWTRMSALFETLS</sequence>
<dbReference type="InterPro" id="IPR002925">
    <property type="entry name" value="Dienelactn_hydro"/>
</dbReference>
<dbReference type="PANTHER" id="PTHR46623">
    <property type="entry name" value="CARBOXYMETHYLENEBUTENOLIDASE-RELATED"/>
    <property type="match status" value="1"/>
</dbReference>
<evidence type="ECO:0000313" key="2">
    <source>
        <dbReference type="EMBL" id="MBR0551029.1"/>
    </source>
</evidence>
<evidence type="ECO:0000313" key="3">
    <source>
        <dbReference type="Proteomes" id="UP000676996"/>
    </source>
</evidence>
<dbReference type="RefSeq" id="WP_284052322.1">
    <property type="nucleotide sequence ID" value="NZ_JAGRQC010000001.1"/>
</dbReference>
<feature type="domain" description="Dienelactone hydrolase" evidence="1">
    <location>
        <begin position="61"/>
        <end position="289"/>
    </location>
</feature>
<proteinExistence type="predicted"/>
<dbReference type="AlphaFoldDB" id="A0A8T4IFJ6"/>
<dbReference type="PANTHER" id="PTHR46623:SF10">
    <property type="entry name" value="CARBOXYMETHYLENEBUTENOLIDASE HOMOLOG"/>
    <property type="match status" value="1"/>
</dbReference>
<dbReference type="Gene3D" id="3.40.50.1820">
    <property type="entry name" value="alpha/beta hydrolase"/>
    <property type="match status" value="1"/>
</dbReference>
<dbReference type="InterPro" id="IPR029058">
    <property type="entry name" value="AB_hydrolase_fold"/>
</dbReference>
<name>A0A8T4IFJ6_9SPHN</name>
<reference evidence="2" key="1">
    <citation type="submission" date="2021-04" db="EMBL/GenBank/DDBJ databases">
        <title>Ouciella asimina sp. nov., isolated from the surface seawater in the hydrothermal field of Okinawa Trough.</title>
        <authorList>
            <person name="Shuang W."/>
        </authorList>
    </citation>
    <scope>NUCLEOTIDE SEQUENCE</scope>
    <source>
        <strain evidence="2">LXI357</strain>
    </source>
</reference>
<organism evidence="2 3">
    <name type="scientific">Stakelama marina</name>
    <dbReference type="NCBI Taxonomy" id="2826939"/>
    <lineage>
        <taxon>Bacteria</taxon>
        <taxon>Pseudomonadati</taxon>
        <taxon>Pseudomonadota</taxon>
        <taxon>Alphaproteobacteria</taxon>
        <taxon>Sphingomonadales</taxon>
        <taxon>Sphingomonadaceae</taxon>
        <taxon>Stakelama</taxon>
    </lineage>
</organism>
<dbReference type="GO" id="GO:0016787">
    <property type="term" value="F:hydrolase activity"/>
    <property type="evidence" value="ECO:0007669"/>
    <property type="project" value="UniProtKB-KW"/>
</dbReference>
<dbReference type="Pfam" id="PF01738">
    <property type="entry name" value="DLH"/>
    <property type="match status" value="1"/>
</dbReference>
<comment type="caution">
    <text evidence="2">The sequence shown here is derived from an EMBL/GenBank/DDBJ whole genome shotgun (WGS) entry which is preliminary data.</text>
</comment>
<protein>
    <submittedName>
        <fullName evidence="2">Dienelactone hydrolase family protein</fullName>
    </submittedName>
</protein>
<accession>A0A8T4IFJ6</accession>
<dbReference type="SUPFAM" id="SSF53474">
    <property type="entry name" value="alpha/beta-Hydrolases"/>
    <property type="match status" value="1"/>
</dbReference>
<keyword evidence="2" id="KW-0378">Hydrolase</keyword>
<keyword evidence="3" id="KW-1185">Reference proteome</keyword>
<dbReference type="Proteomes" id="UP000676996">
    <property type="component" value="Unassembled WGS sequence"/>
</dbReference>
<dbReference type="EMBL" id="JAGRQC010000001">
    <property type="protein sequence ID" value="MBR0551029.1"/>
    <property type="molecule type" value="Genomic_DNA"/>
</dbReference>
<gene>
    <name evidence="2" type="ORF">J7S20_00750</name>
</gene>
<dbReference type="InterPro" id="IPR051049">
    <property type="entry name" value="Dienelactone_hydrolase-like"/>
</dbReference>
<evidence type="ECO:0000259" key="1">
    <source>
        <dbReference type="Pfam" id="PF01738"/>
    </source>
</evidence>